<dbReference type="EMBL" id="FOGT01000012">
    <property type="protein sequence ID" value="SES23712.1"/>
    <property type="molecule type" value="Genomic_DNA"/>
</dbReference>
<proteinExistence type="predicted"/>
<dbReference type="AlphaFoldDB" id="A0A1H9VQ51"/>
<sequence length="50" mass="5628">MGKQRKHRSQNQASPSRTVSVNPLGESPDKEEKGQVLTDLHEKAKKENTK</sequence>
<evidence type="ECO:0000313" key="2">
    <source>
        <dbReference type="EMBL" id="SES23712.1"/>
    </source>
</evidence>
<protein>
    <submittedName>
        <fullName evidence="2">Uncharacterized protein</fullName>
    </submittedName>
</protein>
<feature type="compositionally biased region" description="Polar residues" evidence="1">
    <location>
        <begin position="10"/>
        <end position="21"/>
    </location>
</feature>
<feature type="region of interest" description="Disordered" evidence="1">
    <location>
        <begin position="1"/>
        <end position="50"/>
    </location>
</feature>
<feature type="compositionally biased region" description="Basic and acidic residues" evidence="1">
    <location>
        <begin position="27"/>
        <end position="50"/>
    </location>
</feature>
<evidence type="ECO:0000256" key="1">
    <source>
        <dbReference type="SAM" id="MobiDB-lite"/>
    </source>
</evidence>
<organism evidence="2 3">
    <name type="scientific">Salipaludibacillus aurantiacus</name>
    <dbReference type="NCBI Taxonomy" id="1601833"/>
    <lineage>
        <taxon>Bacteria</taxon>
        <taxon>Bacillati</taxon>
        <taxon>Bacillota</taxon>
        <taxon>Bacilli</taxon>
        <taxon>Bacillales</taxon>
        <taxon>Bacillaceae</taxon>
    </lineage>
</organism>
<name>A0A1H9VQ51_9BACI</name>
<accession>A0A1H9VQ51</accession>
<dbReference type="RefSeq" id="WP_177174356.1">
    <property type="nucleotide sequence ID" value="NZ_FOGT01000012.1"/>
</dbReference>
<gene>
    <name evidence="2" type="ORF">SAMN05518684_1126</name>
</gene>
<dbReference type="Proteomes" id="UP000198571">
    <property type="component" value="Unassembled WGS sequence"/>
</dbReference>
<evidence type="ECO:0000313" key="3">
    <source>
        <dbReference type="Proteomes" id="UP000198571"/>
    </source>
</evidence>
<keyword evidence="3" id="KW-1185">Reference proteome</keyword>
<reference evidence="3" key="1">
    <citation type="submission" date="2016-10" db="EMBL/GenBank/DDBJ databases">
        <authorList>
            <person name="Varghese N."/>
            <person name="Submissions S."/>
        </authorList>
    </citation>
    <scope>NUCLEOTIDE SEQUENCE [LARGE SCALE GENOMIC DNA]</scope>
    <source>
        <strain evidence="3">S9</strain>
    </source>
</reference>